<evidence type="ECO:0000259" key="8">
    <source>
        <dbReference type="Pfam" id="PF01490"/>
    </source>
</evidence>
<dbReference type="InterPro" id="IPR006201">
    <property type="entry name" value="Neur_channel"/>
</dbReference>
<dbReference type="Pfam" id="PF02931">
    <property type="entry name" value="Neur_chan_LBD"/>
    <property type="match status" value="1"/>
</dbReference>
<dbReference type="GO" id="GO:0016020">
    <property type="term" value="C:membrane"/>
    <property type="evidence" value="ECO:0007669"/>
    <property type="project" value="UniProtKB-SubCell"/>
</dbReference>
<dbReference type="GO" id="GO:0004888">
    <property type="term" value="F:transmembrane signaling receptor activity"/>
    <property type="evidence" value="ECO:0007669"/>
    <property type="project" value="InterPro"/>
</dbReference>
<dbReference type="InterPro" id="IPR036719">
    <property type="entry name" value="Neuro-gated_channel_TM_sf"/>
</dbReference>
<dbReference type="InterPro" id="IPR013057">
    <property type="entry name" value="AA_transpt_TM"/>
</dbReference>
<evidence type="ECO:0000259" key="10">
    <source>
        <dbReference type="Pfam" id="PF02932"/>
    </source>
</evidence>
<organism evidence="11 12">
    <name type="scientific">Collichthys lucidus</name>
    <name type="common">Big head croaker</name>
    <name type="synonym">Sciaena lucida</name>
    <dbReference type="NCBI Taxonomy" id="240159"/>
    <lineage>
        <taxon>Eukaryota</taxon>
        <taxon>Metazoa</taxon>
        <taxon>Chordata</taxon>
        <taxon>Craniata</taxon>
        <taxon>Vertebrata</taxon>
        <taxon>Euteleostomi</taxon>
        <taxon>Actinopterygii</taxon>
        <taxon>Neopterygii</taxon>
        <taxon>Teleostei</taxon>
        <taxon>Neoteleostei</taxon>
        <taxon>Acanthomorphata</taxon>
        <taxon>Eupercaria</taxon>
        <taxon>Sciaenidae</taxon>
        <taxon>Collichthys</taxon>
    </lineage>
</organism>
<feature type="transmembrane region" description="Helical" evidence="6">
    <location>
        <begin position="244"/>
        <end position="262"/>
    </location>
</feature>
<dbReference type="SUPFAM" id="SSF90112">
    <property type="entry name" value="Neurotransmitter-gated ion-channel transmembrane pore"/>
    <property type="match status" value="1"/>
</dbReference>
<dbReference type="EMBL" id="CM014100">
    <property type="protein sequence ID" value="TKS91300.1"/>
    <property type="molecule type" value="Genomic_DNA"/>
</dbReference>
<keyword evidence="3 6" id="KW-1133">Transmembrane helix</keyword>
<feature type="region of interest" description="Disordered" evidence="5">
    <location>
        <begin position="507"/>
        <end position="537"/>
    </location>
</feature>
<dbReference type="PANTHER" id="PTHR18945">
    <property type="entry name" value="NEUROTRANSMITTER GATED ION CHANNEL"/>
    <property type="match status" value="1"/>
</dbReference>
<protein>
    <submittedName>
        <fullName evidence="11">Transmembrane protein 104</fullName>
    </submittedName>
</protein>
<dbReference type="InterPro" id="IPR036734">
    <property type="entry name" value="Neur_chan_lig-bd_sf"/>
</dbReference>
<evidence type="ECO:0000256" key="4">
    <source>
        <dbReference type="ARBA" id="ARBA00023136"/>
    </source>
</evidence>
<feature type="transmembrane region" description="Helical" evidence="6">
    <location>
        <begin position="274"/>
        <end position="300"/>
    </location>
</feature>
<sequence length="652" mass="72850">MSARSVLAFLALIAGVSSSQTSDCSYLGLFQHLNLTEENEVLSGMRPVKNWTTSTFVQIDMMLDGILEVWRIWIISLTECFLLSLHEILGYLCSASDVGTIQKSPFVRVTSDGMVYTYFRQRLTSTCQLNLWLFPFDLQKCTITFGSMVSDANSVNLGSVHNASTLTEISERYMVTRGEWYLAEIKMVACNVTKAASKTSKLTYEITIIRKPMLYVVILIVPLFFLLLLDLASFFICEAKGEKLNFKVTILLSISVLLLILQDMLPSTEDKLPMIATYSIMTFGLVGISVLEAMLVGFLIELDGHRAKKAPNSACEETQLEEAAQAEDEVQVRPEKCYLPLDGPSGSHLLTLILEEVKAARQEAVGQEKGEGKPGHYTRMAEIIDYVFFVLYFLTVATFLTVMYIHWVHFYYDYVNCLKHPCHHPCAGFEPVLAGGCQQLSEVGLVYMFNLIVGTGALTMPRAFATAGWVVSLSLISFLGFMSYMTTTFVIEAMAAANAQLRWKRREQEEVDDSDSTSDYSDDDVTNRGRAAPETKPILSVQRSGGHVDHFDIAERVEMGQMASMFFNKGIKEQQKVRALTTSSTPTCFVFFQQLNTRWSTRHTQRAAQPMQQARVHTHTCEPTHACRHAVKAAACSPSVQPLVTQLDCPAC</sequence>
<name>A0A4U5VTM7_COLLU</name>
<dbReference type="InterPro" id="IPR038050">
    <property type="entry name" value="Neuro_actylchol_rec"/>
</dbReference>
<reference evidence="11 12" key="1">
    <citation type="submission" date="2019-01" db="EMBL/GenBank/DDBJ databases">
        <title>Genome Assembly of Collichthys lucidus.</title>
        <authorList>
            <person name="Cai M."/>
            <person name="Xiao S."/>
        </authorList>
    </citation>
    <scope>NUCLEOTIDE SEQUENCE [LARGE SCALE GENOMIC DNA]</scope>
    <source>
        <strain evidence="11">JT15FE1705JMU</strain>
        <tissue evidence="11">Muscle</tissue>
    </source>
</reference>
<comment type="subcellular location">
    <subcellularLocation>
        <location evidence="1">Membrane</location>
        <topology evidence="1">Multi-pass membrane protein</topology>
    </subcellularLocation>
</comment>
<dbReference type="InterPro" id="IPR018000">
    <property type="entry name" value="Neurotransmitter_ion_chnl_CS"/>
</dbReference>
<dbReference type="Gene3D" id="2.70.170.10">
    <property type="entry name" value="Neurotransmitter-gated ion-channel ligand-binding domain"/>
    <property type="match status" value="1"/>
</dbReference>
<keyword evidence="4 6" id="KW-0472">Membrane</keyword>
<feature type="transmembrane region" description="Helical" evidence="6">
    <location>
        <begin position="213"/>
        <end position="237"/>
    </location>
</feature>
<dbReference type="SUPFAM" id="SSF63712">
    <property type="entry name" value="Nicotinic receptor ligand binding domain-like"/>
    <property type="match status" value="1"/>
</dbReference>
<evidence type="ECO:0000256" key="7">
    <source>
        <dbReference type="SAM" id="SignalP"/>
    </source>
</evidence>
<dbReference type="AlphaFoldDB" id="A0A4U5VTM7"/>
<dbReference type="InterPro" id="IPR006202">
    <property type="entry name" value="Neur_chan_lig-bd"/>
</dbReference>
<evidence type="ECO:0000256" key="2">
    <source>
        <dbReference type="ARBA" id="ARBA00022692"/>
    </source>
</evidence>
<gene>
    <name evidence="11" type="ORF">D9C73_026502</name>
</gene>
<feature type="chain" id="PRO_5020399376" evidence="7">
    <location>
        <begin position="19"/>
        <end position="652"/>
    </location>
</feature>
<evidence type="ECO:0000313" key="11">
    <source>
        <dbReference type="EMBL" id="TKS91300.1"/>
    </source>
</evidence>
<dbReference type="InterPro" id="IPR006029">
    <property type="entry name" value="Neurotrans-gated_channel_TM"/>
</dbReference>
<proteinExistence type="predicted"/>
<keyword evidence="2 6" id="KW-0812">Transmembrane</keyword>
<feature type="domain" description="Neurotransmitter-gated ion-channel transmembrane" evidence="10">
    <location>
        <begin position="219"/>
        <end position="301"/>
    </location>
</feature>
<feature type="signal peptide" evidence="7">
    <location>
        <begin position="1"/>
        <end position="18"/>
    </location>
</feature>
<dbReference type="Pfam" id="PF02932">
    <property type="entry name" value="Neur_chan_memb"/>
    <property type="match status" value="1"/>
</dbReference>
<feature type="domain" description="Amino acid transporter transmembrane" evidence="8">
    <location>
        <begin position="448"/>
        <end position="494"/>
    </location>
</feature>
<feature type="transmembrane region" description="Helical" evidence="6">
    <location>
        <begin position="469"/>
        <end position="496"/>
    </location>
</feature>
<evidence type="ECO:0000313" key="12">
    <source>
        <dbReference type="Proteomes" id="UP000298787"/>
    </source>
</evidence>
<evidence type="ECO:0000256" key="3">
    <source>
        <dbReference type="ARBA" id="ARBA00022989"/>
    </source>
</evidence>
<dbReference type="GO" id="GO:0005230">
    <property type="term" value="F:extracellular ligand-gated monoatomic ion channel activity"/>
    <property type="evidence" value="ECO:0007669"/>
    <property type="project" value="InterPro"/>
</dbReference>
<feature type="transmembrane region" description="Helical" evidence="6">
    <location>
        <begin position="383"/>
        <end position="405"/>
    </location>
</feature>
<evidence type="ECO:0000259" key="9">
    <source>
        <dbReference type="Pfam" id="PF02931"/>
    </source>
</evidence>
<keyword evidence="7" id="KW-0732">Signal</keyword>
<dbReference type="Pfam" id="PF01490">
    <property type="entry name" value="Aa_trans"/>
    <property type="match status" value="1"/>
</dbReference>
<evidence type="ECO:0000256" key="1">
    <source>
        <dbReference type="ARBA" id="ARBA00004141"/>
    </source>
</evidence>
<feature type="domain" description="Neurotransmitter-gated ion-channel ligand-binding" evidence="9">
    <location>
        <begin position="102"/>
        <end position="212"/>
    </location>
</feature>
<feature type="compositionally biased region" description="Acidic residues" evidence="5">
    <location>
        <begin position="509"/>
        <end position="524"/>
    </location>
</feature>
<accession>A0A4U5VTM7</accession>
<keyword evidence="12" id="KW-1185">Reference proteome</keyword>
<dbReference type="PROSITE" id="PS00236">
    <property type="entry name" value="NEUROTR_ION_CHANNEL"/>
    <property type="match status" value="1"/>
</dbReference>
<evidence type="ECO:0000256" key="5">
    <source>
        <dbReference type="SAM" id="MobiDB-lite"/>
    </source>
</evidence>
<dbReference type="Gene3D" id="1.20.58.390">
    <property type="entry name" value="Neurotransmitter-gated ion-channel transmembrane domain"/>
    <property type="match status" value="1"/>
</dbReference>
<dbReference type="Proteomes" id="UP000298787">
    <property type="component" value="Chromosome 23"/>
</dbReference>
<evidence type="ECO:0000256" key="6">
    <source>
        <dbReference type="SAM" id="Phobius"/>
    </source>
</evidence>